<dbReference type="GO" id="GO:0004842">
    <property type="term" value="F:ubiquitin-protein transferase activity"/>
    <property type="evidence" value="ECO:0007669"/>
    <property type="project" value="TreeGrafter"/>
</dbReference>
<evidence type="ECO:0000256" key="1">
    <source>
        <dbReference type="ARBA" id="ARBA00022737"/>
    </source>
</evidence>
<organism evidence="4 5">
    <name type="scientific">Halteria grandinella</name>
    <dbReference type="NCBI Taxonomy" id="5974"/>
    <lineage>
        <taxon>Eukaryota</taxon>
        <taxon>Sar</taxon>
        <taxon>Alveolata</taxon>
        <taxon>Ciliophora</taxon>
        <taxon>Intramacronucleata</taxon>
        <taxon>Spirotrichea</taxon>
        <taxon>Stichotrichia</taxon>
        <taxon>Sporadotrichida</taxon>
        <taxon>Halteriidae</taxon>
        <taxon>Halteria</taxon>
    </lineage>
</organism>
<proteinExistence type="predicted"/>
<evidence type="ECO:0000313" key="5">
    <source>
        <dbReference type="Proteomes" id="UP000785679"/>
    </source>
</evidence>
<dbReference type="Proteomes" id="UP000785679">
    <property type="component" value="Unassembled WGS sequence"/>
</dbReference>
<evidence type="ECO:0000256" key="2">
    <source>
        <dbReference type="ARBA" id="ARBA00023043"/>
    </source>
</evidence>
<keyword evidence="1" id="KW-0677">Repeat</keyword>
<dbReference type="InterPro" id="IPR002110">
    <property type="entry name" value="Ankyrin_rpt"/>
</dbReference>
<evidence type="ECO:0008006" key="6">
    <source>
        <dbReference type="Google" id="ProtNLM"/>
    </source>
</evidence>
<evidence type="ECO:0000313" key="4">
    <source>
        <dbReference type="EMBL" id="TNV73977.1"/>
    </source>
</evidence>
<dbReference type="SMART" id="SM00248">
    <property type="entry name" value="ANK"/>
    <property type="match status" value="2"/>
</dbReference>
<keyword evidence="5" id="KW-1185">Reference proteome</keyword>
<evidence type="ECO:0000256" key="3">
    <source>
        <dbReference type="PROSITE-ProRule" id="PRU00023"/>
    </source>
</evidence>
<sequence>MDGNIFPTQPFSRGDLTKEFFEYVKDGNTSKIRIFLRRDRFLNYEFDEQKQTALHWAALRGQSETAKILIERKAHINAKDIIGRTPLFHAAKLNNLCLVKILLAAKADPMMRTMAGKTPYSVTKNNQIKQFLMKATLLKICLPMIPNLKTRAWVWESEGLYYFQKEDIEKIDDFV</sequence>
<accession>A0A8J8NFD0</accession>
<dbReference type="PANTHER" id="PTHR24171:SF8">
    <property type="entry name" value="BRCA1-ASSOCIATED RING DOMAIN PROTEIN 1"/>
    <property type="match status" value="1"/>
</dbReference>
<dbReference type="InterPro" id="IPR036770">
    <property type="entry name" value="Ankyrin_rpt-contain_sf"/>
</dbReference>
<name>A0A8J8NFD0_HALGN</name>
<dbReference type="SUPFAM" id="SSF48403">
    <property type="entry name" value="Ankyrin repeat"/>
    <property type="match status" value="1"/>
</dbReference>
<dbReference type="PANTHER" id="PTHR24171">
    <property type="entry name" value="ANKYRIN REPEAT DOMAIN-CONTAINING PROTEIN 39-RELATED"/>
    <property type="match status" value="1"/>
</dbReference>
<dbReference type="Gene3D" id="1.25.40.20">
    <property type="entry name" value="Ankyrin repeat-containing domain"/>
    <property type="match status" value="1"/>
</dbReference>
<dbReference type="OrthoDB" id="293257at2759"/>
<keyword evidence="2 3" id="KW-0040">ANK repeat</keyword>
<comment type="caution">
    <text evidence="4">The sequence shown here is derived from an EMBL/GenBank/DDBJ whole genome shotgun (WGS) entry which is preliminary data.</text>
</comment>
<gene>
    <name evidence="4" type="ORF">FGO68_gene10880</name>
</gene>
<dbReference type="Pfam" id="PF12796">
    <property type="entry name" value="Ank_2"/>
    <property type="match status" value="1"/>
</dbReference>
<reference evidence="4" key="1">
    <citation type="submission" date="2019-06" db="EMBL/GenBank/DDBJ databases">
        <authorList>
            <person name="Zheng W."/>
        </authorList>
    </citation>
    <scope>NUCLEOTIDE SEQUENCE</scope>
    <source>
        <strain evidence="4">QDHG01</strain>
    </source>
</reference>
<dbReference type="AlphaFoldDB" id="A0A8J8NFD0"/>
<dbReference type="PROSITE" id="PS50088">
    <property type="entry name" value="ANK_REPEAT"/>
    <property type="match status" value="2"/>
</dbReference>
<dbReference type="EMBL" id="RRYP01017732">
    <property type="protein sequence ID" value="TNV73977.1"/>
    <property type="molecule type" value="Genomic_DNA"/>
</dbReference>
<feature type="repeat" description="ANK" evidence="3">
    <location>
        <begin position="49"/>
        <end position="81"/>
    </location>
</feature>
<protein>
    <recommendedName>
        <fullName evidence="6">Ankyrin repeat domain-containing protein</fullName>
    </recommendedName>
</protein>
<feature type="repeat" description="ANK" evidence="3">
    <location>
        <begin position="82"/>
        <end position="114"/>
    </location>
</feature>
<dbReference type="PROSITE" id="PS50297">
    <property type="entry name" value="ANK_REP_REGION"/>
    <property type="match status" value="1"/>
</dbReference>
<dbReference type="GO" id="GO:0085020">
    <property type="term" value="P:protein K6-linked ubiquitination"/>
    <property type="evidence" value="ECO:0007669"/>
    <property type="project" value="TreeGrafter"/>
</dbReference>